<dbReference type="Gene3D" id="3.70.10.10">
    <property type="match status" value="1"/>
</dbReference>
<dbReference type="GO" id="GO:0039693">
    <property type="term" value="P:viral DNA genome replication"/>
    <property type="evidence" value="ECO:0007669"/>
    <property type="project" value="InterPro"/>
</dbReference>
<dbReference type="AlphaFoldDB" id="A0A382DDI9"/>
<proteinExistence type="inferred from homology"/>
<accession>A0A382DDI9</accession>
<evidence type="ECO:0000313" key="1">
    <source>
        <dbReference type="EMBL" id="SVB35727.1"/>
    </source>
</evidence>
<protein>
    <submittedName>
        <fullName evidence="1">Uncharacterized protein</fullName>
    </submittedName>
</protein>
<sequence length="245" mass="27182">MVLLLYTLTTWRIVKIMNLSNETVSVLKNFSTINQNLVIKSGNSISTISAQKNIVAQATVKETFPQDFAIYDLNEFLAALSLFEKPDLEFRDDFVVITENGSTSKSLKYWYSDPSVVTTTTKEITMPECEISFSLGNNLLSDVQKAAAVIGVPDMVLQAMSAGKAVLKVTDKKNSTANDYAVGIDVNNEDGKDLPYKFWFKVENLKLLSGTYNVAVSSKNISHFVNSNVDIGYWIALEPESKYDA</sequence>
<dbReference type="EMBL" id="UINC01038554">
    <property type="protein sequence ID" value="SVB35727.1"/>
    <property type="molecule type" value="Genomic_DNA"/>
</dbReference>
<dbReference type="HAMAP" id="MF_04161">
    <property type="entry name" value="Sliding_clamp_T4"/>
    <property type="match status" value="1"/>
</dbReference>
<dbReference type="GO" id="GO:0030337">
    <property type="term" value="F:DNA polymerase processivity factor activity"/>
    <property type="evidence" value="ECO:0007669"/>
    <property type="project" value="InterPro"/>
</dbReference>
<reference evidence="1" key="1">
    <citation type="submission" date="2018-05" db="EMBL/GenBank/DDBJ databases">
        <authorList>
            <person name="Lanie J.A."/>
            <person name="Ng W.-L."/>
            <person name="Kazmierczak K.M."/>
            <person name="Andrzejewski T.M."/>
            <person name="Davidsen T.M."/>
            <person name="Wayne K.J."/>
            <person name="Tettelin H."/>
            <person name="Glass J.I."/>
            <person name="Rusch D."/>
            <person name="Podicherti R."/>
            <person name="Tsui H.-C.T."/>
            <person name="Winkler M.E."/>
        </authorList>
    </citation>
    <scope>NUCLEOTIDE SEQUENCE</scope>
</reference>
<dbReference type="InterPro" id="IPR046389">
    <property type="entry name" value="Sliding_clamp_T4"/>
</dbReference>
<organism evidence="1">
    <name type="scientific">marine metagenome</name>
    <dbReference type="NCBI Taxonomy" id="408172"/>
    <lineage>
        <taxon>unclassified sequences</taxon>
        <taxon>metagenomes</taxon>
        <taxon>ecological metagenomes</taxon>
    </lineage>
</organism>
<name>A0A382DDI9_9ZZZZ</name>
<dbReference type="InterPro" id="IPR046938">
    <property type="entry name" value="DNA_clamp_sf"/>
</dbReference>
<dbReference type="SUPFAM" id="SSF55979">
    <property type="entry name" value="DNA clamp"/>
    <property type="match status" value="2"/>
</dbReference>
<gene>
    <name evidence="1" type="ORF">METZ01_LOCUS188581</name>
</gene>